<feature type="binding site" evidence="2">
    <location>
        <begin position="72"/>
        <end position="74"/>
    </location>
    <ligand>
        <name>substrate</name>
    </ligand>
</feature>
<feature type="binding site" evidence="2">
    <location>
        <begin position="201"/>
        <end position="203"/>
    </location>
    <ligand>
        <name>substrate</name>
    </ligand>
</feature>
<dbReference type="GO" id="GO:0000287">
    <property type="term" value="F:magnesium ion binding"/>
    <property type="evidence" value="ECO:0007669"/>
    <property type="project" value="UniProtKB-UniRule"/>
</dbReference>
<dbReference type="InterPro" id="IPR001441">
    <property type="entry name" value="UPP_synth-like"/>
</dbReference>
<dbReference type="eggNOG" id="COG0020">
    <property type="taxonomic scope" value="Bacteria"/>
</dbReference>
<name>B8FGE2_DESAL</name>
<dbReference type="EMBL" id="CP001322">
    <property type="protein sequence ID" value="ACL04851.1"/>
    <property type="molecule type" value="Genomic_DNA"/>
</dbReference>
<dbReference type="GO" id="GO:0016094">
    <property type="term" value="P:polyprenol biosynthetic process"/>
    <property type="evidence" value="ECO:0007669"/>
    <property type="project" value="TreeGrafter"/>
</dbReference>
<feature type="active site" description="Proton acceptor" evidence="2">
    <location>
        <position position="75"/>
    </location>
</feature>
<comment type="function">
    <text evidence="2">Catalyzes the condensation of isopentenyl diphosphate (IPP) with allylic pyrophosphates generating different type of terpenoids.</text>
</comment>
<comment type="cofactor">
    <cofactor evidence="2">
        <name>Mg(2+)</name>
        <dbReference type="ChEBI" id="CHEBI:18420"/>
    </cofactor>
    <text evidence="2">Binds 2 magnesium ions per subunit.</text>
</comment>
<dbReference type="InterPro" id="IPR018520">
    <property type="entry name" value="UPP_synth-like_CS"/>
</dbReference>
<organism evidence="3 4">
    <name type="scientific">Desulfatibacillum aliphaticivorans</name>
    <dbReference type="NCBI Taxonomy" id="218208"/>
    <lineage>
        <taxon>Bacteria</taxon>
        <taxon>Pseudomonadati</taxon>
        <taxon>Thermodesulfobacteriota</taxon>
        <taxon>Desulfobacteria</taxon>
        <taxon>Desulfobacterales</taxon>
        <taxon>Desulfatibacillaceae</taxon>
        <taxon>Desulfatibacillum</taxon>
    </lineage>
</organism>
<feature type="binding site" evidence="2">
    <location>
        <position position="32"/>
    </location>
    <ligand>
        <name>substrate</name>
    </ligand>
</feature>
<comment type="similarity">
    <text evidence="2">Belongs to the UPP synthase family.</text>
</comment>
<dbReference type="RefSeq" id="WP_015947911.1">
    <property type="nucleotide sequence ID" value="NC_011768.1"/>
</dbReference>
<dbReference type="KEGG" id="dal:Dalk_3161"/>
<keyword evidence="1 2" id="KW-0808">Transferase</keyword>
<dbReference type="CDD" id="cd00475">
    <property type="entry name" value="Cis_IPPS"/>
    <property type="match status" value="1"/>
</dbReference>
<dbReference type="AlphaFoldDB" id="B8FGE2"/>
<dbReference type="GO" id="GO:0045547">
    <property type="term" value="F:ditrans,polycis-polyprenyl diphosphate synthase [(2E,6E)-farnesyl diphosphate specific] activity"/>
    <property type="evidence" value="ECO:0007669"/>
    <property type="project" value="TreeGrafter"/>
</dbReference>
<feature type="active site" evidence="2">
    <location>
        <position position="27"/>
    </location>
</feature>
<protein>
    <recommendedName>
        <fullName evidence="2">Isoprenyl transferase</fullName>
        <ecNumber evidence="2">2.5.1.-</ecNumber>
    </recommendedName>
</protein>
<dbReference type="NCBIfam" id="TIGR00055">
    <property type="entry name" value="uppS"/>
    <property type="match status" value="1"/>
</dbReference>
<dbReference type="FunFam" id="3.40.1180.10:FF:000001">
    <property type="entry name" value="(2E,6E)-farnesyl-diphosphate-specific ditrans,polycis-undecaprenyl-diphosphate synthase"/>
    <property type="match status" value="1"/>
</dbReference>
<gene>
    <name evidence="3" type="ordered locus">Dalk_3161</name>
</gene>
<keyword evidence="2" id="KW-0460">Magnesium</keyword>
<keyword evidence="2" id="KW-0479">Metal-binding</keyword>
<proteinExistence type="inferred from homology"/>
<dbReference type="NCBIfam" id="NF011405">
    <property type="entry name" value="PRK14830.1"/>
    <property type="match status" value="1"/>
</dbReference>
<dbReference type="Proteomes" id="UP000000739">
    <property type="component" value="Chromosome"/>
</dbReference>
<dbReference type="PANTHER" id="PTHR10291:SF0">
    <property type="entry name" value="DEHYDRODOLICHYL DIPHOSPHATE SYNTHASE 2"/>
    <property type="match status" value="1"/>
</dbReference>
<dbReference type="Pfam" id="PF01255">
    <property type="entry name" value="Prenyltransf"/>
    <property type="match status" value="1"/>
</dbReference>
<feature type="binding site" evidence="2">
    <location>
        <position position="78"/>
    </location>
    <ligand>
        <name>substrate</name>
    </ligand>
</feature>
<feature type="binding site" evidence="2">
    <location>
        <begin position="28"/>
        <end position="31"/>
    </location>
    <ligand>
        <name>substrate</name>
    </ligand>
</feature>
<dbReference type="PANTHER" id="PTHR10291">
    <property type="entry name" value="DEHYDRODOLICHYL DIPHOSPHATE SYNTHASE FAMILY MEMBER"/>
    <property type="match status" value="1"/>
</dbReference>
<dbReference type="HAMAP" id="MF_01139">
    <property type="entry name" value="ISPT"/>
    <property type="match status" value="1"/>
</dbReference>
<evidence type="ECO:0000256" key="2">
    <source>
        <dbReference type="HAMAP-Rule" id="MF_01139"/>
    </source>
</evidence>
<evidence type="ECO:0000313" key="3">
    <source>
        <dbReference type="EMBL" id="ACL04851.1"/>
    </source>
</evidence>
<accession>B8FGE2</accession>
<evidence type="ECO:0000313" key="4">
    <source>
        <dbReference type="Proteomes" id="UP000000739"/>
    </source>
</evidence>
<feature type="binding site" evidence="2">
    <location>
        <position position="76"/>
    </location>
    <ligand>
        <name>substrate</name>
    </ligand>
</feature>
<feature type="binding site" evidence="2">
    <location>
        <position position="40"/>
    </location>
    <ligand>
        <name>substrate</name>
    </ligand>
</feature>
<dbReference type="InterPro" id="IPR036424">
    <property type="entry name" value="UPP_synth-like_sf"/>
</dbReference>
<reference evidence="3 4" key="1">
    <citation type="journal article" date="2012" name="Environ. Microbiol.">
        <title>The genome sequence of Desulfatibacillum alkenivorans AK-01: a blueprint for anaerobic alkane oxidation.</title>
        <authorList>
            <person name="Callaghan A.V."/>
            <person name="Morris B.E."/>
            <person name="Pereira I.A."/>
            <person name="McInerney M.J."/>
            <person name="Austin R.N."/>
            <person name="Groves J.T."/>
            <person name="Kukor J.J."/>
            <person name="Suflita J.M."/>
            <person name="Young L.Y."/>
            <person name="Zylstra G.J."/>
            <person name="Wawrik B."/>
        </authorList>
    </citation>
    <scope>NUCLEOTIDE SEQUENCE [LARGE SCALE GENOMIC DNA]</scope>
    <source>
        <strain evidence="3 4">AK-01</strain>
    </source>
</reference>
<feature type="binding site" evidence="2">
    <location>
        <position position="27"/>
    </location>
    <ligand>
        <name>Mg(2+)</name>
        <dbReference type="ChEBI" id="CHEBI:18420"/>
    </ligand>
</feature>
<feature type="binding site" evidence="2">
    <location>
        <position position="214"/>
    </location>
    <ligand>
        <name>Mg(2+)</name>
        <dbReference type="ChEBI" id="CHEBI:18420"/>
    </ligand>
</feature>
<dbReference type="PROSITE" id="PS01066">
    <property type="entry name" value="UPP_SYNTHASE"/>
    <property type="match status" value="1"/>
</dbReference>
<dbReference type="Gene3D" id="3.40.1180.10">
    <property type="entry name" value="Decaprenyl diphosphate synthase-like"/>
    <property type="match status" value="1"/>
</dbReference>
<dbReference type="HOGENOM" id="CLU_038505_1_1_7"/>
<dbReference type="EC" id="2.5.1.-" evidence="2"/>
<comment type="subunit">
    <text evidence="2">Homodimer.</text>
</comment>
<feature type="binding site" evidence="2">
    <location>
        <position position="195"/>
    </location>
    <ligand>
        <name>substrate</name>
    </ligand>
</feature>
<sequence length="252" mass="28992">MSSKVENSDSALPDFERLPRHVAIIMDGNGRWAKKKLMNRVKGHEQGAETVRMVVRTTRELGVPFLTLYAFSTENWQRPKAEVMALMTLLKRFLVNEKKEMLENGIRLNVIGQTERLPDDVKAAMNHTMEATAQGRKMTLTLALSYGGREELVRAFRKMAKRVADHTLDPELIDESVISQHLYTATMPDPDLMIRTSGEVRISNFLLWQLAYAEMAFTPKLWPDFSKEDYIQILKDFGDRERRFGKTGDQLE</sequence>
<keyword evidence="4" id="KW-1185">Reference proteome</keyword>
<evidence type="ECO:0000256" key="1">
    <source>
        <dbReference type="ARBA" id="ARBA00022679"/>
    </source>
</evidence>
<feature type="binding site" evidence="2">
    <location>
        <position position="44"/>
    </location>
    <ligand>
        <name>substrate</name>
    </ligand>
</feature>
<dbReference type="SUPFAM" id="SSF64005">
    <property type="entry name" value="Undecaprenyl diphosphate synthase"/>
    <property type="match status" value="1"/>
</dbReference>